<feature type="compositionally biased region" description="Pro residues" evidence="5">
    <location>
        <begin position="329"/>
        <end position="338"/>
    </location>
</feature>
<keyword evidence="4 6" id="KW-0472">Membrane</keyword>
<comment type="subcellular location">
    <subcellularLocation>
        <location evidence="1">Membrane</location>
    </subcellularLocation>
</comment>
<protein>
    <submittedName>
        <fullName evidence="8">Sterol desaturase family protein</fullName>
    </submittedName>
</protein>
<name>A0ABY3XJI7_9GAMM</name>
<feature type="domain" description="Fatty acid hydroxylase" evidence="7">
    <location>
        <begin position="156"/>
        <end position="289"/>
    </location>
</feature>
<feature type="compositionally biased region" description="Low complexity" evidence="5">
    <location>
        <begin position="344"/>
        <end position="358"/>
    </location>
</feature>
<evidence type="ECO:0000256" key="2">
    <source>
        <dbReference type="ARBA" id="ARBA00022692"/>
    </source>
</evidence>
<evidence type="ECO:0000313" key="8">
    <source>
        <dbReference type="EMBL" id="UNP31793.1"/>
    </source>
</evidence>
<feature type="region of interest" description="Disordered" evidence="5">
    <location>
        <begin position="322"/>
        <end position="358"/>
    </location>
</feature>
<evidence type="ECO:0000256" key="3">
    <source>
        <dbReference type="ARBA" id="ARBA00022989"/>
    </source>
</evidence>
<feature type="region of interest" description="Disordered" evidence="5">
    <location>
        <begin position="1"/>
        <end position="39"/>
    </location>
</feature>
<evidence type="ECO:0000256" key="4">
    <source>
        <dbReference type="ARBA" id="ARBA00023136"/>
    </source>
</evidence>
<keyword evidence="9" id="KW-1185">Reference proteome</keyword>
<dbReference type="PANTHER" id="PTHR11863">
    <property type="entry name" value="STEROL DESATURASE"/>
    <property type="match status" value="1"/>
</dbReference>
<accession>A0ABY3XJI7</accession>
<feature type="transmembrane region" description="Helical" evidence="6">
    <location>
        <begin position="115"/>
        <end position="139"/>
    </location>
</feature>
<dbReference type="Proteomes" id="UP000829194">
    <property type="component" value="Chromosome"/>
</dbReference>
<dbReference type="EMBL" id="CP093547">
    <property type="protein sequence ID" value="UNP31793.1"/>
    <property type="molecule type" value="Genomic_DNA"/>
</dbReference>
<evidence type="ECO:0000259" key="7">
    <source>
        <dbReference type="Pfam" id="PF04116"/>
    </source>
</evidence>
<dbReference type="Pfam" id="PF04116">
    <property type="entry name" value="FA_hydroxylase"/>
    <property type="match status" value="1"/>
</dbReference>
<evidence type="ECO:0000256" key="1">
    <source>
        <dbReference type="ARBA" id="ARBA00004370"/>
    </source>
</evidence>
<feature type="transmembrane region" description="Helical" evidence="6">
    <location>
        <begin position="151"/>
        <end position="172"/>
    </location>
</feature>
<keyword evidence="2 6" id="KW-0812">Transmembrane</keyword>
<proteinExistence type="predicted"/>
<feature type="transmembrane region" description="Helical" evidence="6">
    <location>
        <begin position="76"/>
        <end position="94"/>
    </location>
</feature>
<evidence type="ECO:0000256" key="6">
    <source>
        <dbReference type="SAM" id="Phobius"/>
    </source>
</evidence>
<reference evidence="8 9" key="1">
    <citation type="submission" date="2022-03" db="EMBL/GenBank/DDBJ databases">
        <title>Complete genome sequence of Lysobacter capsici VKM B-2533 and Lysobacter gummosus 10.1.1, promising sources of lytic agents.</title>
        <authorList>
            <person name="Tarlachkov S.V."/>
            <person name="Kudryakova I.V."/>
            <person name="Afoshin A.S."/>
            <person name="Leontyevskaya E.A."/>
            <person name="Leontyevskaya N.V."/>
        </authorList>
    </citation>
    <scope>NUCLEOTIDE SEQUENCE [LARGE SCALE GENOMIC DNA]</scope>
    <source>
        <strain evidence="8 9">10.1.1</strain>
    </source>
</reference>
<feature type="compositionally biased region" description="Basic and acidic residues" evidence="5">
    <location>
        <begin position="30"/>
        <end position="39"/>
    </location>
</feature>
<organism evidence="8 9">
    <name type="scientific">Lysobacter gummosus</name>
    <dbReference type="NCBI Taxonomy" id="262324"/>
    <lineage>
        <taxon>Bacteria</taxon>
        <taxon>Pseudomonadati</taxon>
        <taxon>Pseudomonadota</taxon>
        <taxon>Gammaproteobacteria</taxon>
        <taxon>Lysobacterales</taxon>
        <taxon>Lysobacteraceae</taxon>
        <taxon>Lysobacter</taxon>
    </lineage>
</organism>
<dbReference type="RefSeq" id="WP_083512883.1">
    <property type="nucleotide sequence ID" value="NZ_CP011131.1"/>
</dbReference>
<evidence type="ECO:0000313" key="9">
    <source>
        <dbReference type="Proteomes" id="UP000829194"/>
    </source>
</evidence>
<dbReference type="InterPro" id="IPR050307">
    <property type="entry name" value="Sterol_Desaturase_Related"/>
</dbReference>
<sequence>MPSPAPVGYTSTQTAAPASVVPETVPPAPSERDPVRREPAPAARRLPRIFACLYAPLYWAGFIGVAAWWVGERGGSPWWLPPLLLLAIAVSTLAERYRPYRAHWNRDGGDGRRDIAHALVNESLNIIGLAAIPLLAAALPWAGVWPTQAPFALQLLGAILIADLGLTAMHMASHRYRPLWRLHAVHHSVTRMYGFNGLMKHPLHQMIEAAAGVVPLLLLGMPATVAAVLAFAIAIQLQLQHSNVDMRLGPLRRVFAWAPLHRFHHIKYGTSGDVNFGLFFNLWDRLSGTAFDHPQYPLDSADLGIGSQPDYPGGYRAQLFEPFRDRPSQPVPPTPPGLPRQRETATAAGAASARSAKD</sequence>
<gene>
    <name evidence="8" type="ORF">MOV92_11315</name>
</gene>
<evidence type="ECO:0000256" key="5">
    <source>
        <dbReference type="SAM" id="MobiDB-lite"/>
    </source>
</evidence>
<keyword evidence="3 6" id="KW-1133">Transmembrane helix</keyword>
<feature type="transmembrane region" description="Helical" evidence="6">
    <location>
        <begin position="209"/>
        <end position="235"/>
    </location>
</feature>
<dbReference type="InterPro" id="IPR006694">
    <property type="entry name" value="Fatty_acid_hydroxylase"/>
</dbReference>
<feature type="transmembrane region" description="Helical" evidence="6">
    <location>
        <begin position="46"/>
        <end position="70"/>
    </location>
</feature>